<dbReference type="Proteomes" id="UP000494040">
    <property type="component" value="Unassembled WGS sequence"/>
</dbReference>
<dbReference type="PANTHER" id="PTHR12760">
    <property type="entry name" value="TETRATRICOPEPTIDE REPEAT PROTEIN"/>
    <property type="match status" value="1"/>
</dbReference>
<dbReference type="RefSeq" id="XP_014239426.1">
    <property type="nucleotide sequence ID" value="XM_014383940.2"/>
</dbReference>
<keyword evidence="7" id="KW-1185">Reference proteome</keyword>
<comment type="similarity">
    <text evidence="1 4">Belongs to the EMC2 family.</text>
</comment>
<dbReference type="AlphaFoldDB" id="A0A8I6R5Z9"/>
<name>A0A8I6R5Z9_CIMLE</name>
<dbReference type="KEGG" id="clec:106660905"/>
<dbReference type="Gene3D" id="1.25.40.10">
    <property type="entry name" value="Tetratricopeptide repeat domain"/>
    <property type="match status" value="1"/>
</dbReference>
<feature type="domain" description="EMC2 TPR-like" evidence="5">
    <location>
        <begin position="83"/>
        <end position="189"/>
    </location>
</feature>
<dbReference type="InterPro" id="IPR011990">
    <property type="entry name" value="TPR-like_helical_dom_sf"/>
</dbReference>
<accession>A0A8I6R5Z9</accession>
<proteinExistence type="inferred from homology"/>
<evidence type="ECO:0000313" key="6">
    <source>
        <dbReference type="EnsemblMetazoa" id="XP_014239426.1"/>
    </source>
</evidence>
<dbReference type="SUPFAM" id="SSF48452">
    <property type="entry name" value="TPR-like"/>
    <property type="match status" value="1"/>
</dbReference>
<evidence type="ECO:0000313" key="7">
    <source>
        <dbReference type="Proteomes" id="UP000494040"/>
    </source>
</evidence>
<sequence length="284" mass="33273">MHWSDARDLVRKWREDNERKSEELIEIWEDILRENVHKLGDEQYLILEQVCVGALDCNRMDIAGDCLQDLSKHFPGSLRVHLLQALHLEAVERYDEALTLLDSIIRRDETNPAPRKRKVAIMRARCNYQEAIKELTEYLKKFMVDQEAWQELCDLYLIEQDYAKAAFCMEELILHNPHNHLFHQRLAEIKFTQGGLENFEIAKSYYAQALKLNPDNMRALYGLYITMCNIYCSPKCPSSKKKDAGNLMEWALNEVRDRYKQAKMEKKLASIEAMMSGLQINTPS</sequence>
<keyword evidence="4" id="KW-0256">Endoplasmic reticulum</keyword>
<evidence type="ECO:0000256" key="4">
    <source>
        <dbReference type="RuleBase" id="RU367091"/>
    </source>
</evidence>
<evidence type="ECO:0000256" key="1">
    <source>
        <dbReference type="ARBA" id="ARBA00010361"/>
    </source>
</evidence>
<dbReference type="GO" id="GO:0072546">
    <property type="term" value="C:EMC complex"/>
    <property type="evidence" value="ECO:0007669"/>
    <property type="project" value="UniProtKB-UniRule"/>
</dbReference>
<evidence type="ECO:0000256" key="3">
    <source>
        <dbReference type="ARBA" id="ARBA00022803"/>
    </source>
</evidence>
<dbReference type="GeneID" id="106660905"/>
<dbReference type="EnsemblMetazoa" id="XM_014383940.2">
    <property type="protein sequence ID" value="XP_014239426.1"/>
    <property type="gene ID" value="LOC106660905"/>
</dbReference>
<evidence type="ECO:0000256" key="2">
    <source>
        <dbReference type="ARBA" id="ARBA00022737"/>
    </source>
</evidence>
<organism evidence="6 7">
    <name type="scientific">Cimex lectularius</name>
    <name type="common">Bed bug</name>
    <name type="synonym">Acanthia lectularia</name>
    <dbReference type="NCBI Taxonomy" id="79782"/>
    <lineage>
        <taxon>Eukaryota</taxon>
        <taxon>Metazoa</taxon>
        <taxon>Ecdysozoa</taxon>
        <taxon>Arthropoda</taxon>
        <taxon>Hexapoda</taxon>
        <taxon>Insecta</taxon>
        <taxon>Pterygota</taxon>
        <taxon>Neoptera</taxon>
        <taxon>Paraneoptera</taxon>
        <taxon>Hemiptera</taxon>
        <taxon>Heteroptera</taxon>
        <taxon>Panheteroptera</taxon>
        <taxon>Cimicomorpha</taxon>
        <taxon>Cimicidae</taxon>
        <taxon>Cimex</taxon>
    </lineage>
</organism>
<comment type="subunit">
    <text evidence="4">Component of the ER membrane protein complex (EMC).</text>
</comment>
<keyword evidence="4" id="KW-0472">Membrane</keyword>
<dbReference type="OrthoDB" id="124397at2759"/>
<dbReference type="InterPro" id="IPR039856">
    <property type="entry name" value="EMC2-like"/>
</dbReference>
<protein>
    <recommendedName>
        <fullName evidence="4">ER membrane protein complex subunit 2</fullName>
    </recommendedName>
</protein>
<dbReference type="OMA" id="MSDQEGW"/>
<dbReference type="Pfam" id="PF22890">
    <property type="entry name" value="TPR_EMC2"/>
    <property type="match status" value="1"/>
</dbReference>
<keyword evidence="2" id="KW-0677">Repeat</keyword>
<dbReference type="Pfam" id="PF13432">
    <property type="entry name" value="TPR_16"/>
    <property type="match status" value="1"/>
</dbReference>
<comment type="subcellular location">
    <subcellularLocation>
        <location evidence="4">Endoplasmic reticulum membrane</location>
        <topology evidence="4">Peripheral membrane protein</topology>
        <orientation evidence="4">Cytoplasmic side</orientation>
    </subcellularLocation>
</comment>
<evidence type="ECO:0000259" key="5">
    <source>
        <dbReference type="Pfam" id="PF22890"/>
    </source>
</evidence>
<dbReference type="FunFam" id="1.25.40.10:FF:000478">
    <property type="entry name" value="GG16802"/>
    <property type="match status" value="1"/>
</dbReference>
<comment type="function">
    <text evidence="4">Part of the endoplasmic reticulum membrane protein complex (EMC) that enables the energy-independent insertion into endoplasmic reticulum membranes of newly synthesized membrane proteins.</text>
</comment>
<keyword evidence="3" id="KW-0802">TPR repeat</keyword>
<dbReference type="InterPro" id="IPR055217">
    <property type="entry name" value="TPR_EMC2"/>
</dbReference>
<reference evidence="6" key="1">
    <citation type="submission" date="2022-01" db="UniProtKB">
        <authorList>
            <consortium name="EnsemblMetazoa"/>
        </authorList>
    </citation>
    <scope>IDENTIFICATION</scope>
</reference>